<comment type="catalytic activity">
    <reaction evidence="1">
        <text>ATP + protein L-histidine = ADP + protein N-phospho-L-histidine.</text>
        <dbReference type="EC" id="2.7.13.3"/>
    </reaction>
</comment>
<keyword evidence="8" id="KW-0418">Kinase</keyword>
<feature type="domain" description="Histidine kinase" evidence="13">
    <location>
        <begin position="98"/>
        <end position="314"/>
    </location>
</feature>
<evidence type="ECO:0000256" key="12">
    <source>
        <dbReference type="ARBA" id="ARBA00023136"/>
    </source>
</evidence>
<dbReference type="PROSITE" id="PS50113">
    <property type="entry name" value="PAC"/>
    <property type="match status" value="1"/>
</dbReference>
<evidence type="ECO:0000256" key="1">
    <source>
        <dbReference type="ARBA" id="ARBA00000085"/>
    </source>
</evidence>
<organism evidence="15 16">
    <name type="scientific">SAR324 cluster bacterium</name>
    <dbReference type="NCBI Taxonomy" id="2024889"/>
    <lineage>
        <taxon>Bacteria</taxon>
        <taxon>Deltaproteobacteria</taxon>
        <taxon>SAR324 cluster</taxon>
    </lineage>
</organism>
<keyword evidence="10" id="KW-1133">Transmembrane helix</keyword>
<dbReference type="SMART" id="SM00387">
    <property type="entry name" value="HATPase_c"/>
    <property type="match status" value="1"/>
</dbReference>
<accession>A0A7X9FSI2</accession>
<evidence type="ECO:0000313" key="16">
    <source>
        <dbReference type="Proteomes" id="UP000524246"/>
    </source>
</evidence>
<dbReference type="InterPro" id="IPR035965">
    <property type="entry name" value="PAS-like_dom_sf"/>
</dbReference>
<keyword evidence="5" id="KW-0808">Transferase</keyword>
<sequence>AILGYDGDFFASIIHEKDKEHYQRALRVALCGEAFQFRYRFYHKSGLEMWAETRSVPIDDNLEENCSTLSITLDVTGSVLYQKQVEERNKDLRDFAYMITHDLKAPVHTIKGMIGVLEEELSQNLKDETREILDHMNKATTRLEELIGGVLEYSKISAEASASEPVELDSVFKDVINDLSGQIQATNANVSISGVMPCVIGDSMKLYRIFSNLISNALKYTVPGRRPLISISEIEDKNPRRSIIAIRDNGPGIPEDKLELIFRPFQRLHPGNVEGTGIGLASVKRLLEKLGGEIDVMSEVGVGSTFFINLKKFPG</sequence>
<dbReference type="PANTHER" id="PTHR42878">
    <property type="entry name" value="TWO-COMPONENT HISTIDINE KINASE"/>
    <property type="match status" value="1"/>
</dbReference>
<dbReference type="GO" id="GO:0000155">
    <property type="term" value="F:phosphorelay sensor kinase activity"/>
    <property type="evidence" value="ECO:0007669"/>
    <property type="project" value="InterPro"/>
</dbReference>
<dbReference type="SUPFAM" id="SSF55874">
    <property type="entry name" value="ATPase domain of HSP90 chaperone/DNA topoisomerase II/histidine kinase"/>
    <property type="match status" value="1"/>
</dbReference>
<dbReference type="EC" id="2.7.13.3" evidence="3"/>
<evidence type="ECO:0000256" key="10">
    <source>
        <dbReference type="ARBA" id="ARBA00022989"/>
    </source>
</evidence>
<dbReference type="GO" id="GO:0000156">
    <property type="term" value="F:phosphorelay response regulator activity"/>
    <property type="evidence" value="ECO:0007669"/>
    <property type="project" value="TreeGrafter"/>
</dbReference>
<evidence type="ECO:0000259" key="14">
    <source>
        <dbReference type="PROSITE" id="PS50113"/>
    </source>
</evidence>
<dbReference type="CDD" id="cd00130">
    <property type="entry name" value="PAS"/>
    <property type="match status" value="1"/>
</dbReference>
<dbReference type="InterPro" id="IPR005467">
    <property type="entry name" value="His_kinase_dom"/>
</dbReference>
<dbReference type="PRINTS" id="PR00344">
    <property type="entry name" value="BCTRLSENSOR"/>
</dbReference>
<evidence type="ECO:0000256" key="8">
    <source>
        <dbReference type="ARBA" id="ARBA00022777"/>
    </source>
</evidence>
<gene>
    <name evidence="15" type="ORF">GYA55_07950</name>
</gene>
<dbReference type="Gene3D" id="1.10.287.130">
    <property type="match status" value="1"/>
</dbReference>
<dbReference type="InterPro" id="IPR003594">
    <property type="entry name" value="HATPase_dom"/>
</dbReference>
<evidence type="ECO:0000313" key="15">
    <source>
        <dbReference type="EMBL" id="NMC63086.1"/>
    </source>
</evidence>
<protein>
    <recommendedName>
        <fullName evidence="3">histidine kinase</fullName>
        <ecNumber evidence="3">2.7.13.3</ecNumber>
    </recommendedName>
</protein>
<dbReference type="Pfam" id="PF08447">
    <property type="entry name" value="PAS_3"/>
    <property type="match status" value="1"/>
</dbReference>
<dbReference type="GO" id="GO:0005524">
    <property type="term" value="F:ATP binding"/>
    <property type="evidence" value="ECO:0007669"/>
    <property type="project" value="UniProtKB-KW"/>
</dbReference>
<dbReference type="InterPro" id="IPR050351">
    <property type="entry name" value="BphY/WalK/GraS-like"/>
</dbReference>
<dbReference type="InterPro" id="IPR000014">
    <property type="entry name" value="PAS"/>
</dbReference>
<dbReference type="PROSITE" id="PS50109">
    <property type="entry name" value="HIS_KIN"/>
    <property type="match status" value="1"/>
</dbReference>
<keyword evidence="7" id="KW-0547">Nucleotide-binding</keyword>
<dbReference type="PANTHER" id="PTHR42878:SF7">
    <property type="entry name" value="SENSOR HISTIDINE KINASE GLRK"/>
    <property type="match status" value="1"/>
</dbReference>
<dbReference type="SMART" id="SM00388">
    <property type="entry name" value="HisKA"/>
    <property type="match status" value="1"/>
</dbReference>
<dbReference type="Gene3D" id="3.30.450.20">
    <property type="entry name" value="PAS domain"/>
    <property type="match status" value="1"/>
</dbReference>
<dbReference type="InterPro" id="IPR003661">
    <property type="entry name" value="HisK_dim/P_dom"/>
</dbReference>
<evidence type="ECO:0000256" key="3">
    <source>
        <dbReference type="ARBA" id="ARBA00012438"/>
    </source>
</evidence>
<dbReference type="GO" id="GO:0016020">
    <property type="term" value="C:membrane"/>
    <property type="evidence" value="ECO:0007669"/>
    <property type="project" value="UniProtKB-SubCell"/>
</dbReference>
<feature type="domain" description="PAC" evidence="14">
    <location>
        <begin position="35"/>
        <end position="87"/>
    </location>
</feature>
<dbReference type="Pfam" id="PF02518">
    <property type="entry name" value="HATPase_c"/>
    <property type="match status" value="1"/>
</dbReference>
<dbReference type="SUPFAM" id="SSF47384">
    <property type="entry name" value="Homodimeric domain of signal transducing histidine kinase"/>
    <property type="match status" value="1"/>
</dbReference>
<comment type="caution">
    <text evidence="15">The sequence shown here is derived from an EMBL/GenBank/DDBJ whole genome shotgun (WGS) entry which is preliminary data.</text>
</comment>
<dbReference type="CDD" id="cd00082">
    <property type="entry name" value="HisKA"/>
    <property type="match status" value="1"/>
</dbReference>
<dbReference type="InterPro" id="IPR036890">
    <property type="entry name" value="HATPase_C_sf"/>
</dbReference>
<evidence type="ECO:0000256" key="9">
    <source>
        <dbReference type="ARBA" id="ARBA00022840"/>
    </source>
</evidence>
<dbReference type="EMBL" id="JAAZON010000350">
    <property type="protein sequence ID" value="NMC63086.1"/>
    <property type="molecule type" value="Genomic_DNA"/>
</dbReference>
<evidence type="ECO:0000256" key="5">
    <source>
        <dbReference type="ARBA" id="ARBA00022679"/>
    </source>
</evidence>
<dbReference type="SUPFAM" id="SSF55785">
    <property type="entry name" value="PYP-like sensor domain (PAS domain)"/>
    <property type="match status" value="1"/>
</dbReference>
<keyword evidence="12" id="KW-0472">Membrane</keyword>
<dbReference type="GO" id="GO:0007234">
    <property type="term" value="P:osmosensory signaling via phosphorelay pathway"/>
    <property type="evidence" value="ECO:0007669"/>
    <property type="project" value="TreeGrafter"/>
</dbReference>
<dbReference type="InterPro" id="IPR013655">
    <property type="entry name" value="PAS_fold_3"/>
</dbReference>
<evidence type="ECO:0000256" key="11">
    <source>
        <dbReference type="ARBA" id="ARBA00023012"/>
    </source>
</evidence>
<dbReference type="GO" id="GO:0030295">
    <property type="term" value="F:protein kinase activator activity"/>
    <property type="evidence" value="ECO:0007669"/>
    <property type="project" value="TreeGrafter"/>
</dbReference>
<dbReference type="InterPro" id="IPR036097">
    <property type="entry name" value="HisK_dim/P_sf"/>
</dbReference>
<keyword evidence="6" id="KW-0812">Transmembrane</keyword>
<dbReference type="Proteomes" id="UP000524246">
    <property type="component" value="Unassembled WGS sequence"/>
</dbReference>
<dbReference type="AlphaFoldDB" id="A0A7X9FSI2"/>
<evidence type="ECO:0000256" key="7">
    <source>
        <dbReference type="ARBA" id="ARBA00022741"/>
    </source>
</evidence>
<dbReference type="CDD" id="cd00075">
    <property type="entry name" value="HATPase"/>
    <property type="match status" value="1"/>
</dbReference>
<name>A0A7X9FSI2_9DELT</name>
<dbReference type="InterPro" id="IPR004358">
    <property type="entry name" value="Sig_transdc_His_kin-like_C"/>
</dbReference>
<evidence type="ECO:0000256" key="6">
    <source>
        <dbReference type="ARBA" id="ARBA00022692"/>
    </source>
</evidence>
<evidence type="ECO:0000256" key="4">
    <source>
        <dbReference type="ARBA" id="ARBA00022553"/>
    </source>
</evidence>
<feature type="non-terminal residue" evidence="15">
    <location>
        <position position="1"/>
    </location>
</feature>
<keyword evidence="11" id="KW-0902">Two-component regulatory system</keyword>
<dbReference type="Gene3D" id="3.30.565.10">
    <property type="entry name" value="Histidine kinase-like ATPase, C-terminal domain"/>
    <property type="match status" value="1"/>
</dbReference>
<reference evidence="15 16" key="1">
    <citation type="journal article" date="2020" name="Biotechnol. Biofuels">
        <title>New insights from the biogas microbiome by comprehensive genome-resolved metagenomics of nearly 1600 species originating from multiple anaerobic digesters.</title>
        <authorList>
            <person name="Campanaro S."/>
            <person name="Treu L."/>
            <person name="Rodriguez-R L.M."/>
            <person name="Kovalovszki A."/>
            <person name="Ziels R.M."/>
            <person name="Maus I."/>
            <person name="Zhu X."/>
            <person name="Kougias P.G."/>
            <person name="Basile A."/>
            <person name="Luo G."/>
            <person name="Schluter A."/>
            <person name="Konstantinidis K.T."/>
            <person name="Angelidaki I."/>
        </authorList>
    </citation>
    <scope>NUCLEOTIDE SEQUENCE [LARGE SCALE GENOMIC DNA]</scope>
    <source>
        <strain evidence="15">AS27yjCOA_65</strain>
    </source>
</reference>
<dbReference type="Pfam" id="PF00512">
    <property type="entry name" value="HisKA"/>
    <property type="match status" value="1"/>
</dbReference>
<comment type="subcellular location">
    <subcellularLocation>
        <location evidence="2">Membrane</location>
        <topology evidence="2">Multi-pass membrane protein</topology>
    </subcellularLocation>
</comment>
<evidence type="ECO:0000259" key="13">
    <source>
        <dbReference type="PROSITE" id="PS50109"/>
    </source>
</evidence>
<evidence type="ECO:0000256" key="2">
    <source>
        <dbReference type="ARBA" id="ARBA00004141"/>
    </source>
</evidence>
<dbReference type="InterPro" id="IPR000700">
    <property type="entry name" value="PAS-assoc_C"/>
</dbReference>
<proteinExistence type="predicted"/>
<keyword evidence="9" id="KW-0067">ATP-binding</keyword>
<keyword evidence="4" id="KW-0597">Phosphoprotein</keyword>